<dbReference type="RefSeq" id="WP_305733417.1">
    <property type="nucleotide sequence ID" value="NZ_OW150024.1"/>
</dbReference>
<feature type="domain" description="Cupin fold metalloprotein WbuC cupin" evidence="1">
    <location>
        <begin position="5"/>
        <end position="86"/>
    </location>
</feature>
<proteinExistence type="predicted"/>
<sequence length="157" mass="17038">MLCVDGTLLDQLTDKARQSPRLRMNHNFHPADDAACHRLLNAVEPGSYIRPHRHLDREKDETFVLIRGALGVLTFTDDGSVAATTLLIAGTDTCIVTIPHGVWHTAVSLAPGTIFFEAKAGPYLPFTEQETASWAPTADAVEAPAYLRSFCASFSAS</sequence>
<dbReference type="NCBIfam" id="TIGR04366">
    <property type="entry name" value="cupin_WbuC"/>
    <property type="match status" value="1"/>
</dbReference>
<dbReference type="EC" id="4.2.1.20" evidence="2"/>
<evidence type="ECO:0000313" key="2">
    <source>
        <dbReference type="EMBL" id="CAH2032680.1"/>
    </source>
</evidence>
<reference evidence="2 3" key="1">
    <citation type="submission" date="2022-03" db="EMBL/GenBank/DDBJ databases">
        <authorList>
            <person name="Koch H."/>
        </authorList>
    </citation>
    <scope>NUCLEOTIDE SEQUENCE [LARGE SCALE GENOMIC DNA]</scope>
    <source>
        <strain evidence="2 3">G1</strain>
    </source>
</reference>
<dbReference type="InterPro" id="IPR011051">
    <property type="entry name" value="RmlC_Cupin_sf"/>
</dbReference>
<dbReference type="Proteomes" id="UP001295463">
    <property type="component" value="Chromosome"/>
</dbReference>
<dbReference type="Pfam" id="PF19480">
    <property type="entry name" value="DUF6016"/>
    <property type="match status" value="1"/>
</dbReference>
<accession>A0ABN8HRQ4</accession>
<protein>
    <submittedName>
        <fullName evidence="2">Tryptophan synthase beta chain like</fullName>
        <ecNumber evidence="2">4.2.1.20</ecNumber>
    </submittedName>
</protein>
<evidence type="ECO:0000259" key="1">
    <source>
        <dbReference type="Pfam" id="PF19480"/>
    </source>
</evidence>
<evidence type="ECO:0000313" key="3">
    <source>
        <dbReference type="Proteomes" id="UP001295463"/>
    </source>
</evidence>
<dbReference type="InterPro" id="IPR014710">
    <property type="entry name" value="RmlC-like_jellyroll"/>
</dbReference>
<dbReference type="InterPro" id="IPR046058">
    <property type="entry name" value="WbuC_cupin"/>
</dbReference>
<dbReference type="CDD" id="cd07005">
    <property type="entry name" value="cupin_WbuC-like"/>
    <property type="match status" value="1"/>
</dbReference>
<dbReference type="EMBL" id="OW150024">
    <property type="protein sequence ID" value="CAH2032680.1"/>
    <property type="molecule type" value="Genomic_DNA"/>
</dbReference>
<name>A0ABN8HRQ4_9BACT</name>
<dbReference type="Gene3D" id="2.60.120.10">
    <property type="entry name" value="Jelly Rolls"/>
    <property type="match status" value="1"/>
</dbReference>
<organism evidence="2 3">
    <name type="scientific">Trichlorobacter ammonificans</name>
    <dbReference type="NCBI Taxonomy" id="2916410"/>
    <lineage>
        <taxon>Bacteria</taxon>
        <taxon>Pseudomonadati</taxon>
        <taxon>Thermodesulfobacteriota</taxon>
        <taxon>Desulfuromonadia</taxon>
        <taxon>Geobacterales</taxon>
        <taxon>Geobacteraceae</taxon>
        <taxon>Trichlorobacter</taxon>
    </lineage>
</organism>
<dbReference type="GO" id="GO:0004834">
    <property type="term" value="F:tryptophan synthase activity"/>
    <property type="evidence" value="ECO:0007669"/>
    <property type="project" value="UniProtKB-EC"/>
</dbReference>
<dbReference type="SUPFAM" id="SSF51182">
    <property type="entry name" value="RmlC-like cupins"/>
    <property type="match status" value="1"/>
</dbReference>
<keyword evidence="2" id="KW-0456">Lyase</keyword>
<keyword evidence="3" id="KW-1185">Reference proteome</keyword>
<gene>
    <name evidence="2" type="ORF">GEAMG1_2844</name>
</gene>
<dbReference type="InterPro" id="IPR027565">
    <property type="entry name" value="Cupin_WbuC"/>
</dbReference>